<feature type="transmembrane region" description="Helical" evidence="2">
    <location>
        <begin position="146"/>
        <end position="166"/>
    </location>
</feature>
<accession>A0A2N5UL32</accession>
<feature type="compositionally biased region" description="Basic residues" evidence="1">
    <location>
        <begin position="618"/>
        <end position="637"/>
    </location>
</feature>
<feature type="compositionally biased region" description="Polar residues" evidence="1">
    <location>
        <begin position="580"/>
        <end position="592"/>
    </location>
</feature>
<dbReference type="AlphaFoldDB" id="A0A2N5UL32"/>
<feature type="region of interest" description="Disordered" evidence="1">
    <location>
        <begin position="580"/>
        <end position="643"/>
    </location>
</feature>
<comment type="caution">
    <text evidence="3">The sequence shown here is derived from an EMBL/GenBank/DDBJ whole genome shotgun (WGS) entry which is preliminary data.</text>
</comment>
<feature type="compositionally biased region" description="Low complexity" evidence="1">
    <location>
        <begin position="709"/>
        <end position="718"/>
    </location>
</feature>
<proteinExistence type="predicted"/>
<evidence type="ECO:0000313" key="3">
    <source>
        <dbReference type="EMBL" id="PLW38463.1"/>
    </source>
</evidence>
<keyword evidence="4" id="KW-1185">Reference proteome</keyword>
<keyword evidence="2" id="KW-0812">Transmembrane</keyword>
<feature type="region of interest" description="Disordered" evidence="1">
    <location>
        <begin position="508"/>
        <end position="559"/>
    </location>
</feature>
<keyword evidence="2" id="KW-0472">Membrane</keyword>
<feature type="region of interest" description="Disordered" evidence="1">
    <location>
        <begin position="421"/>
        <end position="477"/>
    </location>
</feature>
<reference evidence="3 4" key="1">
    <citation type="submission" date="2017-11" db="EMBL/GenBank/DDBJ databases">
        <title>De novo assembly and phasing of dikaryotic genomes from two isolates of Puccinia coronata f. sp. avenae, the causal agent of oat crown rust.</title>
        <authorList>
            <person name="Miller M.E."/>
            <person name="Zhang Y."/>
            <person name="Omidvar V."/>
            <person name="Sperschneider J."/>
            <person name="Schwessinger B."/>
            <person name="Raley C."/>
            <person name="Palmer J.M."/>
            <person name="Garnica D."/>
            <person name="Upadhyaya N."/>
            <person name="Rathjen J."/>
            <person name="Taylor J.M."/>
            <person name="Park R.F."/>
            <person name="Dodds P.N."/>
            <person name="Hirsch C.D."/>
            <person name="Kianian S.F."/>
            <person name="Figueroa M."/>
        </authorList>
    </citation>
    <scope>NUCLEOTIDE SEQUENCE [LARGE SCALE GENOMIC DNA]</scope>
    <source>
        <strain evidence="3">12NC29</strain>
    </source>
</reference>
<organism evidence="3 4">
    <name type="scientific">Puccinia coronata f. sp. avenae</name>
    <dbReference type="NCBI Taxonomy" id="200324"/>
    <lineage>
        <taxon>Eukaryota</taxon>
        <taxon>Fungi</taxon>
        <taxon>Dikarya</taxon>
        <taxon>Basidiomycota</taxon>
        <taxon>Pucciniomycotina</taxon>
        <taxon>Pucciniomycetes</taxon>
        <taxon>Pucciniales</taxon>
        <taxon>Pucciniaceae</taxon>
        <taxon>Puccinia</taxon>
    </lineage>
</organism>
<dbReference type="EMBL" id="PGCJ01000207">
    <property type="protein sequence ID" value="PLW38463.1"/>
    <property type="molecule type" value="Genomic_DNA"/>
</dbReference>
<feature type="region of interest" description="Disordered" evidence="1">
    <location>
        <begin position="329"/>
        <end position="359"/>
    </location>
</feature>
<gene>
    <name evidence="3" type="ORF">PCANC_12499</name>
</gene>
<evidence type="ECO:0000313" key="4">
    <source>
        <dbReference type="Proteomes" id="UP000235388"/>
    </source>
</evidence>
<name>A0A2N5UL32_9BASI</name>
<sequence>MPDEDPHGHEEFPWILLFVRKLGLSSLTVIRIPSTLSRSTTMGLVLPLGIAKMVFYSLTLWNSFKALKVPKHRRKIPRPVINRSNPIPIPIPIQTEPSSDPLNTTQKLRRARIKEMTKVYLVWACWTHSKRFLDWIAWAIPWYDEFNLAFLIWLIIMGPSAADTVFKYTIERMAKPYEHSFDLVLGTTHDALHIIMYLITCGPKFINLKWQSWKARQFNKSLLSTSIPRSKLPVLNRYPSHFQPPKMSTTLASDRGGHSTVSSTSATSTYLLVPEKKRTLSRTLSAGYKRAVSNSRPKPFLGDPGLFSTRSVSINRAVYPFGARTLPDPSTTYSTHHHYHHQPLQPSSKPNMQSSRHHLSPHLHDDEVEETNSIIIHDDSILSQNEPAPNSIYAPPVQLPRQKRARNANDELDALALRKAKKAVRAASTTTRPEKSRPSKSIKSSLRVPSHPSAATTTIRATHQAVNPSSIMSTETYSLTDPPALDDSGDLSAGDMAAVNMAWQPLPTNAAFPEPDRMISPSRAPPPTGQRRLHDPNEPLPLSKSMIADPHHPSPPNFMLEQHQDIREQALDSVRSLTSTDCLPSLNRTTGRLASRFPAKNPSPAPLRSASSNNSSPHHSKRASSSKPKPLARKRQISGKLGQEKVLMAAKKFDLLHSPSAPSCLKSSACPNTDHLELQYGSTLPHQGSDKPQDLTSVESGPDLHPHPSHSSLPSPEH</sequence>
<dbReference type="Proteomes" id="UP000235388">
    <property type="component" value="Unassembled WGS sequence"/>
</dbReference>
<evidence type="ECO:0000256" key="2">
    <source>
        <dbReference type="SAM" id="Phobius"/>
    </source>
</evidence>
<feature type="transmembrane region" description="Helical" evidence="2">
    <location>
        <begin position="44"/>
        <end position="64"/>
    </location>
</feature>
<keyword evidence="2" id="KW-1133">Transmembrane helix</keyword>
<feature type="region of interest" description="Disordered" evidence="1">
    <location>
        <begin position="661"/>
        <end position="718"/>
    </location>
</feature>
<dbReference type="OrthoDB" id="434647at2759"/>
<feature type="compositionally biased region" description="Polar residues" evidence="1">
    <location>
        <begin position="344"/>
        <end position="354"/>
    </location>
</feature>
<feature type="compositionally biased region" description="Polar residues" evidence="1">
    <location>
        <begin position="453"/>
        <end position="477"/>
    </location>
</feature>
<evidence type="ECO:0000256" key="1">
    <source>
        <dbReference type="SAM" id="MobiDB-lite"/>
    </source>
</evidence>
<feature type="compositionally biased region" description="Low complexity" evidence="1">
    <location>
        <begin position="606"/>
        <end position="617"/>
    </location>
</feature>
<protein>
    <submittedName>
        <fullName evidence="3">Uncharacterized protein</fullName>
    </submittedName>
</protein>